<dbReference type="Gene3D" id="3.90.1640.10">
    <property type="entry name" value="inorganic pyrophosphatase (n-terminal core)"/>
    <property type="match status" value="1"/>
</dbReference>
<keyword evidence="3" id="KW-0378">Hydrolase</keyword>
<dbReference type="SUPFAM" id="SSF64182">
    <property type="entry name" value="DHH phosphoesterases"/>
    <property type="match status" value="1"/>
</dbReference>
<proteinExistence type="predicted"/>
<keyword evidence="4" id="KW-1185">Reference proteome</keyword>
<dbReference type="RefSeq" id="WP_236287162.1">
    <property type="nucleotide sequence ID" value="NZ_CAKMMW010000005.1"/>
</dbReference>
<evidence type="ECO:0000313" key="3">
    <source>
        <dbReference type="EMBL" id="CAH1203323.1"/>
    </source>
</evidence>
<dbReference type="InterPro" id="IPR003156">
    <property type="entry name" value="DHHA1_dom"/>
</dbReference>
<dbReference type="PANTHER" id="PTHR47618">
    <property type="entry name" value="BIFUNCTIONAL OLIGORIBONUCLEASE AND PAP PHOSPHATASE NRNA"/>
    <property type="match status" value="1"/>
</dbReference>
<comment type="caution">
    <text evidence="3">The sequence shown here is derived from an EMBL/GenBank/DDBJ whole genome shotgun (WGS) entry which is preliminary data.</text>
</comment>
<feature type="domain" description="DDH" evidence="1">
    <location>
        <begin position="28"/>
        <end position="169"/>
    </location>
</feature>
<protein>
    <submittedName>
        <fullName evidence="3">Bifunctional oligoribonuclease and PAP phosphatase NrnA</fullName>
        <ecNumber evidence="3">3.1.-.-</ecNumber>
    </submittedName>
</protein>
<dbReference type="Pfam" id="PF01368">
    <property type="entry name" value="DHH"/>
    <property type="match status" value="1"/>
</dbReference>
<dbReference type="InterPro" id="IPR001667">
    <property type="entry name" value="DDH_dom"/>
</dbReference>
<feature type="domain" description="DHHA1" evidence="2">
    <location>
        <begin position="247"/>
        <end position="330"/>
    </location>
</feature>
<dbReference type="Proteomes" id="UP000838821">
    <property type="component" value="Unassembled WGS sequence"/>
</dbReference>
<dbReference type="InterPro" id="IPR051319">
    <property type="entry name" value="Oligoribo/pAp-PDE_c-di-AMP_PDE"/>
</dbReference>
<gene>
    <name evidence="3" type="primary">nrnA</name>
    <name evidence="3" type="ORF">PAECIP111891_02300</name>
</gene>
<name>A0ABM9C5M2_9BACL</name>
<dbReference type="EMBL" id="CAKMMW010000005">
    <property type="protein sequence ID" value="CAH1203323.1"/>
    <property type="molecule type" value="Genomic_DNA"/>
</dbReference>
<dbReference type="Pfam" id="PF02272">
    <property type="entry name" value="DHHA1"/>
    <property type="match status" value="1"/>
</dbReference>
<accession>A0ABM9C5M2</accession>
<evidence type="ECO:0000259" key="1">
    <source>
        <dbReference type="Pfam" id="PF01368"/>
    </source>
</evidence>
<reference evidence="3" key="1">
    <citation type="submission" date="2022-01" db="EMBL/GenBank/DDBJ databases">
        <authorList>
            <person name="Criscuolo A."/>
        </authorList>
    </citation>
    <scope>NUCLEOTIDE SEQUENCE</scope>
    <source>
        <strain evidence="3">CIP111891</strain>
    </source>
</reference>
<dbReference type="PANTHER" id="PTHR47618:SF1">
    <property type="entry name" value="BIFUNCTIONAL OLIGORIBONUCLEASE AND PAP PHOSPHATASE NRNA"/>
    <property type="match status" value="1"/>
</dbReference>
<sequence>MNIGMNHATEYCQQLAAAAAFIEQHDDFLVVSHIQPDGDAASSTYATGWILSQLGKSFTMINEGAMPSKFSYLAGSKHTFDYSEQAPNRLYQTIISVDCADFSRMGRISTLFDEQVNLLNIDHHPTNDQFGSCHLIKHDAAATVQILYDLALHMKLQPDISFGECIYTGLLTDTGGFRYSNTSSEVMKIGASMLELGVKGAEIAELVLERMTYAQIVLLQKALSTLSFGYDRKLAWLAVSLADLELTGASSDDLDGLVNYPRNVEGVEVGMLIKEKAPGVIKVSLRSSGLVDVAAVAQSLGGGGHVRASGCTIHGTLDEAIARMVEEVGDKLK</sequence>
<dbReference type="Gene3D" id="3.10.310.30">
    <property type="match status" value="1"/>
</dbReference>
<dbReference type="EC" id="3.1.-.-" evidence="3"/>
<evidence type="ECO:0000313" key="4">
    <source>
        <dbReference type="Proteomes" id="UP000838821"/>
    </source>
</evidence>
<organism evidence="3 4">
    <name type="scientific">Paenibacillus allorhizoplanae</name>
    <dbReference type="NCBI Taxonomy" id="2905648"/>
    <lineage>
        <taxon>Bacteria</taxon>
        <taxon>Bacillati</taxon>
        <taxon>Bacillota</taxon>
        <taxon>Bacilli</taxon>
        <taxon>Bacillales</taxon>
        <taxon>Paenibacillaceae</taxon>
        <taxon>Paenibacillus</taxon>
    </lineage>
</organism>
<dbReference type="InterPro" id="IPR038763">
    <property type="entry name" value="DHH_sf"/>
</dbReference>
<dbReference type="GO" id="GO:0016787">
    <property type="term" value="F:hydrolase activity"/>
    <property type="evidence" value="ECO:0007669"/>
    <property type="project" value="UniProtKB-KW"/>
</dbReference>
<evidence type="ECO:0000259" key="2">
    <source>
        <dbReference type="Pfam" id="PF02272"/>
    </source>
</evidence>